<dbReference type="InterPro" id="IPR001734">
    <property type="entry name" value="Na/solute_symporter"/>
</dbReference>
<evidence type="ECO:0000256" key="3">
    <source>
        <dbReference type="ARBA" id="ARBA00022448"/>
    </source>
</evidence>
<feature type="transmembrane region" description="Helical" evidence="8">
    <location>
        <begin position="315"/>
        <end position="340"/>
    </location>
</feature>
<dbReference type="PANTHER" id="PTHR48086">
    <property type="entry name" value="SODIUM/PROLINE SYMPORTER-RELATED"/>
    <property type="match status" value="1"/>
</dbReference>
<dbReference type="InterPro" id="IPR038377">
    <property type="entry name" value="Na/Glc_symporter_sf"/>
</dbReference>
<keyword evidence="5 8" id="KW-1133">Transmembrane helix</keyword>
<keyword evidence="3" id="KW-0813">Transport</keyword>
<evidence type="ECO:0000313" key="9">
    <source>
        <dbReference type="EMBL" id="KIE05941.1"/>
    </source>
</evidence>
<feature type="transmembrane region" description="Helical" evidence="8">
    <location>
        <begin position="232"/>
        <end position="253"/>
    </location>
</feature>
<proteinExistence type="inferred from homology"/>
<reference evidence="9 10" key="1">
    <citation type="submission" date="2014-11" db="EMBL/GenBank/DDBJ databases">
        <title>A Rickettsiales Symbiont of Amoebae With Ancient Features.</title>
        <authorList>
            <person name="Schulz F."/>
            <person name="Martijn J."/>
            <person name="Wascher F."/>
            <person name="Kostanjsek R."/>
            <person name="Ettema T.J."/>
            <person name="Horn M."/>
        </authorList>
    </citation>
    <scope>NUCLEOTIDE SEQUENCE [LARGE SCALE GENOMIC DNA]</scope>
    <source>
        <strain evidence="9 10">UWC36</strain>
    </source>
</reference>
<evidence type="ECO:0000256" key="5">
    <source>
        <dbReference type="ARBA" id="ARBA00022989"/>
    </source>
</evidence>
<comment type="similarity">
    <text evidence="2 7">Belongs to the sodium:solute symporter (SSF) (TC 2.A.21) family.</text>
</comment>
<feature type="transmembrane region" description="Helical" evidence="8">
    <location>
        <begin position="265"/>
        <end position="287"/>
    </location>
</feature>
<dbReference type="CDD" id="cd10322">
    <property type="entry name" value="SLC5sbd"/>
    <property type="match status" value="1"/>
</dbReference>
<feature type="transmembrane region" description="Helical" evidence="8">
    <location>
        <begin position="379"/>
        <end position="398"/>
    </location>
</feature>
<feature type="transmembrane region" description="Helical" evidence="8">
    <location>
        <begin position="352"/>
        <end position="373"/>
    </location>
</feature>
<dbReference type="OrthoDB" id="9814523at2"/>
<evidence type="ECO:0000256" key="7">
    <source>
        <dbReference type="RuleBase" id="RU362091"/>
    </source>
</evidence>
<dbReference type="PATRIC" id="fig|86105.3.peg.354"/>
<protein>
    <submittedName>
        <fullName evidence="9">Putative sodium:solute symporter</fullName>
    </submittedName>
</protein>
<dbReference type="PROSITE" id="PS50283">
    <property type="entry name" value="NA_SOLUT_SYMP_3"/>
    <property type="match status" value="1"/>
</dbReference>
<keyword evidence="6 8" id="KW-0472">Membrane</keyword>
<evidence type="ECO:0000256" key="1">
    <source>
        <dbReference type="ARBA" id="ARBA00004141"/>
    </source>
</evidence>
<evidence type="ECO:0000256" key="2">
    <source>
        <dbReference type="ARBA" id="ARBA00006434"/>
    </source>
</evidence>
<dbReference type="STRING" id="86105.NF27_CG01210"/>
<dbReference type="GO" id="GO:0022857">
    <property type="term" value="F:transmembrane transporter activity"/>
    <property type="evidence" value="ECO:0007669"/>
    <property type="project" value="InterPro"/>
</dbReference>
<dbReference type="RefSeq" id="WP_068981993.1">
    <property type="nucleotide sequence ID" value="NZ_JSWE01000058.1"/>
</dbReference>
<feature type="transmembrane region" description="Helical" evidence="8">
    <location>
        <begin position="185"/>
        <end position="206"/>
    </location>
</feature>
<evidence type="ECO:0000256" key="4">
    <source>
        <dbReference type="ARBA" id="ARBA00022692"/>
    </source>
</evidence>
<organism evidence="9 10">
    <name type="scientific">Candidatus Jidaibacter acanthamoebae</name>
    <dbReference type="NCBI Taxonomy" id="86105"/>
    <lineage>
        <taxon>Bacteria</taxon>
        <taxon>Pseudomonadati</taxon>
        <taxon>Pseudomonadota</taxon>
        <taxon>Alphaproteobacteria</taxon>
        <taxon>Rickettsiales</taxon>
        <taxon>Candidatus Midichloriaceae</taxon>
        <taxon>Candidatus Jidaibacter</taxon>
    </lineage>
</organism>
<accession>A0A0C1N0U8</accession>
<feature type="transmembrane region" description="Helical" evidence="8">
    <location>
        <begin position="12"/>
        <end position="31"/>
    </location>
</feature>
<dbReference type="AlphaFoldDB" id="A0A0C1N0U8"/>
<feature type="transmembrane region" description="Helical" evidence="8">
    <location>
        <begin position="410"/>
        <end position="430"/>
    </location>
</feature>
<comment type="caution">
    <text evidence="9">The sequence shown here is derived from an EMBL/GenBank/DDBJ whole genome shotgun (WGS) entry which is preliminary data.</text>
</comment>
<gene>
    <name evidence="9" type="ORF">NF27_CG01210</name>
</gene>
<dbReference type="InterPro" id="IPR050277">
    <property type="entry name" value="Sodium:Solute_Symporter"/>
</dbReference>
<sequence length="466" mass="52466">MQIMNNLSLLDLSVFAIWITLSIGVIIVRRLKNLNSKASDKDYILMGRKLTLPLFVATLVSSWYGGVFGVTQIAFEHGIYNFITQGLFWYIAYIIFAYFLVKKIHQKNALTFPDLIKKTYGEKSAKLAAILLIFKALPITYALSLGAFIQTMFDLSLPLSIVAGTSVVVLYTCISDFRSVVYSDFLQFCCMYLGVITVVIFSFYSIGNPLVLVENLPPHYFTLSGKHEFSTIILWLFIAFSATLISPVFYQRCMAAGSPLIAKKGIIISTVFWIIFDICTTLGGMYAKVHMPDANSLNAYLLFGLQILPSGFRGIFLAGITATVISTLDSFIFAGSTLFSYDLRPKKYTASVGYRTLSVLSIGFLTIIIALQFDNVIEDVWITLEGYFGALLIIPIIWSYFIKTKISDNAFIFTAFLSMSIMLIKDVFFNNIKIEAFYFGLIATLTVYNFIFLYERCIKKLICKVF</sequence>
<comment type="subcellular location">
    <subcellularLocation>
        <location evidence="1">Membrane</location>
        <topology evidence="1">Multi-pass membrane protein</topology>
    </subcellularLocation>
</comment>
<dbReference type="Pfam" id="PF00474">
    <property type="entry name" value="SSF"/>
    <property type="match status" value="1"/>
</dbReference>
<feature type="transmembrane region" description="Helical" evidence="8">
    <location>
        <begin position="436"/>
        <end position="454"/>
    </location>
</feature>
<dbReference type="Proteomes" id="UP000031258">
    <property type="component" value="Unassembled WGS sequence"/>
</dbReference>
<evidence type="ECO:0000256" key="6">
    <source>
        <dbReference type="ARBA" id="ARBA00023136"/>
    </source>
</evidence>
<keyword evidence="10" id="KW-1185">Reference proteome</keyword>
<dbReference type="GO" id="GO:0005886">
    <property type="term" value="C:plasma membrane"/>
    <property type="evidence" value="ECO:0007669"/>
    <property type="project" value="TreeGrafter"/>
</dbReference>
<dbReference type="EMBL" id="JSWE01000058">
    <property type="protein sequence ID" value="KIE05941.1"/>
    <property type="molecule type" value="Genomic_DNA"/>
</dbReference>
<evidence type="ECO:0000256" key="8">
    <source>
        <dbReference type="SAM" id="Phobius"/>
    </source>
</evidence>
<keyword evidence="4 8" id="KW-0812">Transmembrane</keyword>
<feature type="transmembrane region" description="Helical" evidence="8">
    <location>
        <begin position="52"/>
        <end position="73"/>
    </location>
</feature>
<dbReference type="Gene3D" id="1.20.1730.10">
    <property type="entry name" value="Sodium/glucose cotransporter"/>
    <property type="match status" value="1"/>
</dbReference>
<feature type="transmembrane region" description="Helical" evidence="8">
    <location>
        <begin position="155"/>
        <end position="173"/>
    </location>
</feature>
<dbReference type="PANTHER" id="PTHR48086:SF7">
    <property type="entry name" value="SODIUM-SOLUTE SYMPORTER-RELATED"/>
    <property type="match status" value="1"/>
</dbReference>
<feature type="transmembrane region" description="Helical" evidence="8">
    <location>
        <begin position="127"/>
        <end position="149"/>
    </location>
</feature>
<evidence type="ECO:0000313" key="10">
    <source>
        <dbReference type="Proteomes" id="UP000031258"/>
    </source>
</evidence>
<name>A0A0C1N0U8_9RICK</name>
<feature type="transmembrane region" description="Helical" evidence="8">
    <location>
        <begin position="79"/>
        <end position="101"/>
    </location>
</feature>